<dbReference type="Proteomes" id="UP000325933">
    <property type="component" value="Unassembled WGS sequence"/>
</dbReference>
<organism evidence="3 4">
    <name type="scientific">Sphingobium limneticum</name>
    <dbReference type="NCBI Taxonomy" id="1007511"/>
    <lineage>
        <taxon>Bacteria</taxon>
        <taxon>Pseudomonadati</taxon>
        <taxon>Pseudomonadota</taxon>
        <taxon>Alphaproteobacteria</taxon>
        <taxon>Sphingomonadales</taxon>
        <taxon>Sphingomonadaceae</taxon>
        <taxon>Sphingobium</taxon>
    </lineage>
</organism>
<dbReference type="EMBL" id="VYQB01000035">
    <property type="protein sequence ID" value="KAA9011383.1"/>
    <property type="molecule type" value="Genomic_DNA"/>
</dbReference>
<comment type="caution">
    <text evidence="3">The sequence shown here is derived from an EMBL/GenBank/DDBJ whole genome shotgun (WGS) entry which is preliminary data.</text>
</comment>
<name>A0A5J5HQZ1_9SPHN</name>
<dbReference type="InterPro" id="IPR012373">
    <property type="entry name" value="Ferrdict_sens_TM"/>
</dbReference>
<dbReference type="PIRSF" id="PIRSF018266">
    <property type="entry name" value="FecR"/>
    <property type="match status" value="1"/>
</dbReference>
<dbReference type="GO" id="GO:0016989">
    <property type="term" value="F:sigma factor antagonist activity"/>
    <property type="evidence" value="ECO:0007669"/>
    <property type="project" value="TreeGrafter"/>
</dbReference>
<evidence type="ECO:0000313" key="4">
    <source>
        <dbReference type="Proteomes" id="UP000325933"/>
    </source>
</evidence>
<evidence type="ECO:0000313" key="5">
    <source>
        <dbReference type="Proteomes" id="UP000326364"/>
    </source>
</evidence>
<keyword evidence="5" id="KW-1185">Reference proteome</keyword>
<dbReference type="InterPro" id="IPR006860">
    <property type="entry name" value="FecR"/>
</dbReference>
<dbReference type="PANTHER" id="PTHR30273:SF2">
    <property type="entry name" value="PROTEIN FECR"/>
    <property type="match status" value="1"/>
</dbReference>
<gene>
    <name evidence="3" type="ORF">F4U95_23265</name>
    <name evidence="2" type="ORF">F4U96_23210</name>
</gene>
<dbReference type="Proteomes" id="UP000326364">
    <property type="component" value="Unassembled WGS sequence"/>
</dbReference>
<dbReference type="AlphaFoldDB" id="A0A5J5HQZ1"/>
<dbReference type="EMBL" id="VYQA01000035">
    <property type="protein sequence ID" value="KAA9023675.1"/>
    <property type="molecule type" value="Genomic_DNA"/>
</dbReference>
<feature type="domain" description="FecR protein" evidence="1">
    <location>
        <begin position="163"/>
        <end position="246"/>
    </location>
</feature>
<evidence type="ECO:0000313" key="2">
    <source>
        <dbReference type="EMBL" id="KAA9011383.1"/>
    </source>
</evidence>
<accession>A0A5J5HQZ1</accession>
<protein>
    <recommendedName>
        <fullName evidence="1">FecR protein domain-containing protein</fullName>
    </recommendedName>
</protein>
<reference evidence="4 5" key="1">
    <citation type="submission" date="2019-09" db="EMBL/GenBank/DDBJ databases">
        <authorList>
            <person name="Feng G."/>
        </authorList>
    </citation>
    <scope>NUCLEOTIDE SEQUENCE [LARGE SCALE GENOMIC DNA]</scope>
    <source>
        <strain evidence="3 4">KACC 19283</strain>
        <strain evidence="2 5">KACC 19284</strain>
    </source>
</reference>
<sequence>MHSGVAEIDAIGHLGTVSEILKQSAGMPRAEANARDECAAHWALRVNSGLISRDEEAELDAWTSEDARNLGAFARAMAANAYFDRAAALGVPYPPKEERSAQSPDLWALDEHRAYSSKPLGVSRRGWISGGLGAMAAALVGGIGLKHWLGAESYAAPLGNVQRSALRDGSAVTLNSSAEIKVAFKDALRQVSLVTGEANFDVAKDAARPFIVDAGPVQIRVVGTSFLVRLDDDDRGSITVREGIVEVHNGADNPVRLIAGDHLSFARQTMKQERLTMADVDRMGLWQRGEMDLTGMTLADAASEFARYSDMKIMIDDPAVSALKVAGVYSTSDPAGFARAAALAQGLKVAVSVDKITLSR</sequence>
<proteinExistence type="predicted"/>
<dbReference type="PANTHER" id="PTHR30273">
    <property type="entry name" value="PERIPLASMIC SIGNAL SENSOR AND SIGMA FACTOR ACTIVATOR FECR-RELATED"/>
    <property type="match status" value="1"/>
</dbReference>
<evidence type="ECO:0000313" key="3">
    <source>
        <dbReference type="EMBL" id="KAA9023675.1"/>
    </source>
</evidence>
<dbReference type="Pfam" id="PF04773">
    <property type="entry name" value="FecR"/>
    <property type="match status" value="1"/>
</dbReference>
<dbReference type="Gene3D" id="2.60.120.1440">
    <property type="match status" value="1"/>
</dbReference>
<evidence type="ECO:0000259" key="1">
    <source>
        <dbReference type="Pfam" id="PF04773"/>
    </source>
</evidence>